<organism evidence="6 7">
    <name type="scientific">Solanum commersonii</name>
    <name type="common">Commerson's wild potato</name>
    <name type="synonym">Commerson's nightshade</name>
    <dbReference type="NCBI Taxonomy" id="4109"/>
    <lineage>
        <taxon>Eukaryota</taxon>
        <taxon>Viridiplantae</taxon>
        <taxon>Streptophyta</taxon>
        <taxon>Embryophyta</taxon>
        <taxon>Tracheophyta</taxon>
        <taxon>Spermatophyta</taxon>
        <taxon>Magnoliopsida</taxon>
        <taxon>eudicotyledons</taxon>
        <taxon>Gunneridae</taxon>
        <taxon>Pentapetalae</taxon>
        <taxon>asterids</taxon>
        <taxon>lamiids</taxon>
        <taxon>Solanales</taxon>
        <taxon>Solanaceae</taxon>
        <taxon>Solanoideae</taxon>
        <taxon>Solaneae</taxon>
        <taxon>Solanum</taxon>
    </lineage>
</organism>
<protein>
    <recommendedName>
        <fullName evidence="5">Fe2OG dioxygenase domain-containing protein</fullName>
    </recommendedName>
</protein>
<keyword evidence="2" id="KW-0847">Vitamin C</keyword>
<dbReference type="SUPFAM" id="SSF51197">
    <property type="entry name" value="Clavaminate synthase-like"/>
    <property type="match status" value="2"/>
</dbReference>
<dbReference type="InterPro" id="IPR027443">
    <property type="entry name" value="IPNS-like_sf"/>
</dbReference>
<sequence length="378" mass="43137">MVNIPTIDFSNLELKPNTPLWESTKVQVFEALKEYGCFEAIYDKISNEIREGIFGISKEIFEFPLETKVKNYSDITLHGYVGMIPHLPFYESLCIPDLLNPQNVETFANIFWPHAYSNPLMELDEMLKKMILENLGLENHIDELLDINYMRFRFTHYKGSSIISGDHENNIKHDGLNGHTDGNFLTFISQNQVNGLQINKNGEWIDANISPNSYVVLSGDSFKAWTNGRLHSPIHKVKIFGESDRISIQLFSFSKPGHFIKAPKELVDEEHPLLFKPFEMIGLSEYVTSQAGYAAPSDAFKAYCDENNIKYDGFNGHTNSNFLTFISQNQVNDLQINKNGEWIDFNISPNSYAVLSGDSFKPMLFESLKMLDPSNKCV</sequence>
<evidence type="ECO:0000313" key="6">
    <source>
        <dbReference type="EMBL" id="KAG5628586.1"/>
    </source>
</evidence>
<keyword evidence="1 4" id="KW-0479">Metal-binding</keyword>
<dbReference type="GO" id="GO:0046872">
    <property type="term" value="F:metal ion binding"/>
    <property type="evidence" value="ECO:0007669"/>
    <property type="project" value="UniProtKB-KW"/>
</dbReference>
<dbReference type="EMBL" id="JACXVP010000001">
    <property type="protein sequence ID" value="KAG5628586.1"/>
    <property type="molecule type" value="Genomic_DNA"/>
</dbReference>
<dbReference type="GO" id="GO:0002238">
    <property type="term" value="P:response to molecule of fungal origin"/>
    <property type="evidence" value="ECO:0007669"/>
    <property type="project" value="UniProtKB-ARBA"/>
</dbReference>
<dbReference type="GO" id="GO:0009805">
    <property type="term" value="P:coumarin biosynthetic process"/>
    <property type="evidence" value="ECO:0007669"/>
    <property type="project" value="UniProtKB-ARBA"/>
</dbReference>
<dbReference type="Pfam" id="PF03171">
    <property type="entry name" value="2OG-FeII_Oxy"/>
    <property type="match status" value="2"/>
</dbReference>
<dbReference type="InterPro" id="IPR050231">
    <property type="entry name" value="Iron_ascorbate_oxido_reductase"/>
</dbReference>
<gene>
    <name evidence="6" type="ORF">H5410_000303</name>
</gene>
<dbReference type="InterPro" id="IPR026992">
    <property type="entry name" value="DIOX_N"/>
</dbReference>
<dbReference type="Gene3D" id="2.60.120.330">
    <property type="entry name" value="B-lactam Antibiotic, Isopenicillin N Synthase, Chain"/>
    <property type="match status" value="2"/>
</dbReference>
<dbReference type="GO" id="GO:0016706">
    <property type="term" value="F:2-oxoglutarate-dependent dioxygenase activity"/>
    <property type="evidence" value="ECO:0007669"/>
    <property type="project" value="UniProtKB-ARBA"/>
</dbReference>
<proteinExistence type="inferred from homology"/>
<reference evidence="6 7" key="1">
    <citation type="submission" date="2020-09" db="EMBL/GenBank/DDBJ databases">
        <title>De no assembly of potato wild relative species, Solanum commersonii.</title>
        <authorList>
            <person name="Cho K."/>
        </authorList>
    </citation>
    <scope>NUCLEOTIDE SEQUENCE [LARGE SCALE GENOMIC DNA]</scope>
    <source>
        <strain evidence="6">LZ3.2</strain>
        <tissue evidence="6">Leaf</tissue>
    </source>
</reference>
<evidence type="ECO:0000256" key="1">
    <source>
        <dbReference type="ARBA" id="ARBA00022723"/>
    </source>
</evidence>
<keyword evidence="3 4" id="KW-0408">Iron</keyword>
<dbReference type="InterPro" id="IPR044861">
    <property type="entry name" value="IPNS-like_FE2OG_OXY"/>
</dbReference>
<comment type="caution">
    <text evidence="6">The sequence shown here is derived from an EMBL/GenBank/DDBJ whole genome shotgun (WGS) entry which is preliminary data.</text>
</comment>
<dbReference type="Proteomes" id="UP000824120">
    <property type="component" value="Chromosome 1"/>
</dbReference>
<keyword evidence="4" id="KW-0560">Oxidoreductase</keyword>
<dbReference type="GO" id="GO:0031418">
    <property type="term" value="F:L-ascorbic acid binding"/>
    <property type="evidence" value="ECO:0007669"/>
    <property type="project" value="UniProtKB-KW"/>
</dbReference>
<dbReference type="AlphaFoldDB" id="A0A9J6AWF3"/>
<comment type="similarity">
    <text evidence="4">Belongs to the iron/ascorbate-dependent oxidoreductase family.</text>
</comment>
<evidence type="ECO:0000259" key="5">
    <source>
        <dbReference type="PROSITE" id="PS51471"/>
    </source>
</evidence>
<dbReference type="PANTHER" id="PTHR47990">
    <property type="entry name" value="2-OXOGLUTARATE (2OG) AND FE(II)-DEPENDENT OXYGENASE SUPERFAMILY PROTEIN-RELATED"/>
    <property type="match status" value="1"/>
</dbReference>
<accession>A0A9J6AWF3</accession>
<dbReference type="OrthoDB" id="288590at2759"/>
<evidence type="ECO:0000256" key="4">
    <source>
        <dbReference type="RuleBase" id="RU003682"/>
    </source>
</evidence>
<dbReference type="Pfam" id="PF14226">
    <property type="entry name" value="DIOX_N"/>
    <property type="match status" value="1"/>
</dbReference>
<dbReference type="InterPro" id="IPR005123">
    <property type="entry name" value="Oxoglu/Fe-dep_dioxygenase_dom"/>
</dbReference>
<evidence type="ECO:0000313" key="7">
    <source>
        <dbReference type="Proteomes" id="UP000824120"/>
    </source>
</evidence>
<dbReference type="PROSITE" id="PS51471">
    <property type="entry name" value="FE2OG_OXY"/>
    <property type="match status" value="1"/>
</dbReference>
<name>A0A9J6AWF3_SOLCO</name>
<evidence type="ECO:0000256" key="3">
    <source>
        <dbReference type="ARBA" id="ARBA00023004"/>
    </source>
</evidence>
<feature type="domain" description="Fe2OG dioxygenase" evidence="5">
    <location>
        <begin position="146"/>
        <end position="254"/>
    </location>
</feature>
<keyword evidence="7" id="KW-1185">Reference proteome</keyword>
<evidence type="ECO:0000256" key="2">
    <source>
        <dbReference type="ARBA" id="ARBA00022896"/>
    </source>
</evidence>